<feature type="domain" description="Fatty acid desaturase" evidence="2">
    <location>
        <begin position="62"/>
        <end position="294"/>
    </location>
</feature>
<gene>
    <name evidence="3" type="ORF">Desaf_3357</name>
</gene>
<evidence type="ECO:0000313" key="3">
    <source>
        <dbReference type="EMBL" id="EGJ51645.1"/>
    </source>
</evidence>
<proteinExistence type="predicted"/>
<dbReference type="GO" id="GO:0016020">
    <property type="term" value="C:membrane"/>
    <property type="evidence" value="ECO:0007669"/>
    <property type="project" value="TreeGrafter"/>
</dbReference>
<dbReference type="KEGG" id="daf:Desaf_3357"/>
<accession>F3Z4A3</accession>
<dbReference type="PANTHER" id="PTHR19353:SF73">
    <property type="entry name" value="FATTY ACID DESATURASE"/>
    <property type="match status" value="1"/>
</dbReference>
<dbReference type="InterPro" id="IPR005804">
    <property type="entry name" value="FA_desaturase_dom"/>
</dbReference>
<feature type="transmembrane region" description="Helical" evidence="1">
    <location>
        <begin position="56"/>
        <end position="76"/>
    </location>
</feature>
<reference evidence="3 4" key="1">
    <citation type="journal article" date="2011" name="J. Bacteriol.">
        <title>Genome sequence of the mercury-methylating and pleomorphic Desulfovibrio africanus Strain Walvis Bay.</title>
        <authorList>
            <person name="Brown S.D."/>
            <person name="Wall J.D."/>
            <person name="Kucken A.M."/>
            <person name="Gilmour C.C."/>
            <person name="Podar M."/>
            <person name="Brandt C.C."/>
            <person name="Teshima H."/>
            <person name="Detter J.C."/>
            <person name="Han C.S."/>
            <person name="Land M.L."/>
            <person name="Lucas S."/>
            <person name="Han J."/>
            <person name="Pennacchio L."/>
            <person name="Nolan M."/>
            <person name="Pitluck S."/>
            <person name="Woyke T."/>
            <person name="Goodwin L."/>
            <person name="Palumbo A.V."/>
            <person name="Elias D.A."/>
        </authorList>
    </citation>
    <scope>NUCLEOTIDE SEQUENCE [LARGE SCALE GENOMIC DNA]</scope>
    <source>
        <strain evidence="3 4">Walvis Bay</strain>
    </source>
</reference>
<dbReference type="HOGENOM" id="CLU_043118_0_0_7"/>
<dbReference type="GO" id="GO:0006629">
    <property type="term" value="P:lipid metabolic process"/>
    <property type="evidence" value="ECO:0007669"/>
    <property type="project" value="InterPro"/>
</dbReference>
<dbReference type="Pfam" id="PF00487">
    <property type="entry name" value="FA_desaturase"/>
    <property type="match status" value="1"/>
</dbReference>
<feature type="transmembrane region" description="Helical" evidence="1">
    <location>
        <begin position="189"/>
        <end position="208"/>
    </location>
</feature>
<feature type="transmembrane region" description="Helical" evidence="1">
    <location>
        <begin position="214"/>
        <end position="233"/>
    </location>
</feature>
<evidence type="ECO:0000313" key="4">
    <source>
        <dbReference type="Proteomes" id="UP000007844"/>
    </source>
</evidence>
<feature type="transmembrane region" description="Helical" evidence="1">
    <location>
        <begin position="30"/>
        <end position="50"/>
    </location>
</feature>
<keyword evidence="1" id="KW-1133">Transmembrane helix</keyword>
<dbReference type="AlphaFoldDB" id="F3Z4A3"/>
<organism evidence="3 4">
    <name type="scientific">Desulfocurvibacter africanus subsp. africanus str. Walvis Bay</name>
    <dbReference type="NCBI Taxonomy" id="690850"/>
    <lineage>
        <taxon>Bacteria</taxon>
        <taxon>Pseudomonadati</taxon>
        <taxon>Thermodesulfobacteriota</taxon>
        <taxon>Desulfovibrionia</taxon>
        <taxon>Desulfovibrionales</taxon>
        <taxon>Desulfovibrionaceae</taxon>
        <taxon>Desulfocurvibacter</taxon>
    </lineage>
</organism>
<keyword evidence="1" id="KW-0812">Transmembrane</keyword>
<dbReference type="CDD" id="cd03507">
    <property type="entry name" value="Delta12-FADS-like"/>
    <property type="match status" value="1"/>
</dbReference>
<dbReference type="InterPro" id="IPR012171">
    <property type="entry name" value="Fatty_acid_desaturase"/>
</dbReference>
<dbReference type="EMBL" id="CP003221">
    <property type="protein sequence ID" value="EGJ51645.1"/>
    <property type="molecule type" value="Genomic_DNA"/>
</dbReference>
<dbReference type="Proteomes" id="UP000007844">
    <property type="component" value="Chromosome"/>
</dbReference>
<keyword evidence="4" id="KW-1185">Reference proteome</keyword>
<dbReference type="GO" id="GO:0016717">
    <property type="term" value="F:oxidoreductase activity, acting on paired donors, with oxidation of a pair of donors resulting in the reduction of molecular oxygen to two molecules of water"/>
    <property type="evidence" value="ECO:0007669"/>
    <property type="project" value="TreeGrafter"/>
</dbReference>
<protein>
    <submittedName>
        <fullName evidence="3">Fatty acid desaturase</fullName>
    </submittedName>
</protein>
<dbReference type="eggNOG" id="COG3239">
    <property type="taxonomic scope" value="Bacteria"/>
</dbReference>
<evidence type="ECO:0000256" key="1">
    <source>
        <dbReference type="SAM" id="Phobius"/>
    </source>
</evidence>
<name>F3Z4A3_DESAF</name>
<sequence>MDSNRFVDEVTINSLRKSLKQYAVPNDRRAVWQLANTLIPYIALWIILVYMIRNGFALILTLPFIIAAAFFLVRIFIFCHDCVHGSFFTSPRANKIIGYVTGIMAFTPFSYWQHDHLIHHGTYADLDHRGVGDISTLTVEEYRALSRTKRLAYRLYRNPFVFLGIGPSYTFLLAQRLPHKRGGKSERLSAMITNLALLGIMLMASLTMGLGTYLLIQVPIMLIAGAMGIWLFYVQHQFEGVYWARHENWDPVKAALLGCSYYKLPKLLQWLTGNIGLHHVHHVLPRIPNYHLQQSLDASPVMQTVRPLTLRESFKSVWLNLWDEKQQKLVSFRSLKELGH</sequence>
<keyword evidence="1" id="KW-0472">Membrane</keyword>
<dbReference type="STRING" id="690850.Desaf_3357"/>
<evidence type="ECO:0000259" key="2">
    <source>
        <dbReference type="Pfam" id="PF00487"/>
    </source>
</evidence>
<dbReference type="PANTHER" id="PTHR19353">
    <property type="entry name" value="FATTY ACID DESATURASE 2"/>
    <property type="match status" value="1"/>
</dbReference>